<dbReference type="AlphaFoldDB" id="A0AAJ1AY35"/>
<dbReference type="Proteomes" id="UP001149331">
    <property type="component" value="Unassembled WGS sequence"/>
</dbReference>
<sequence length="57" mass="6606">MEYPSRIISNLLKEQQKLNYCYIDINWYVKANDIILKNTGGQTGNPQNHAPQGQQKK</sequence>
<evidence type="ECO:0000256" key="1">
    <source>
        <dbReference type="SAM" id="MobiDB-lite"/>
    </source>
</evidence>
<gene>
    <name evidence="2" type="ORF">LIQ10_05545</name>
    <name evidence="3" type="ORF">O4N78_12635</name>
</gene>
<name>A0AAJ1AY35_MEDGN</name>
<feature type="region of interest" description="Disordered" evidence="1">
    <location>
        <begin position="38"/>
        <end position="57"/>
    </location>
</feature>
<reference evidence="3" key="2">
    <citation type="submission" date="2022-12" db="EMBL/GenBank/DDBJ databases">
        <title>Genome of R. gnavus strain RSHDN_120.</title>
        <authorList>
            <person name="Abdugheni R."/>
        </authorList>
    </citation>
    <scope>NUCLEOTIDE SEQUENCE</scope>
    <source>
        <strain evidence="3">RSHDN_120</strain>
    </source>
</reference>
<evidence type="ECO:0000313" key="4">
    <source>
        <dbReference type="Proteomes" id="UP001297422"/>
    </source>
</evidence>
<feature type="compositionally biased region" description="Polar residues" evidence="1">
    <location>
        <begin position="44"/>
        <end position="57"/>
    </location>
</feature>
<comment type="caution">
    <text evidence="2">The sequence shown here is derived from an EMBL/GenBank/DDBJ whole genome shotgun (WGS) entry which is preliminary data.</text>
</comment>
<evidence type="ECO:0000313" key="2">
    <source>
        <dbReference type="EMBL" id="MCB5493208.1"/>
    </source>
</evidence>
<dbReference type="EMBL" id="JAJBNC010000007">
    <property type="protein sequence ID" value="MCB5493208.1"/>
    <property type="molecule type" value="Genomic_DNA"/>
</dbReference>
<reference evidence="2" key="1">
    <citation type="submission" date="2021-10" db="EMBL/GenBank/DDBJ databases">
        <title>Collection of gut derived symbiotic bacterial strains cultured from healthy donors.</title>
        <authorList>
            <person name="Lin H."/>
            <person name="Littmann E."/>
            <person name="Claire K."/>
            <person name="Pamer E."/>
        </authorList>
    </citation>
    <scope>NUCLEOTIDE SEQUENCE</scope>
    <source>
        <strain evidence="2">MSK.23.4</strain>
    </source>
</reference>
<dbReference type="EMBL" id="JAPZEG010000015">
    <property type="protein sequence ID" value="MDE1204399.1"/>
    <property type="molecule type" value="Genomic_DNA"/>
</dbReference>
<organism evidence="2 4">
    <name type="scientific">Mediterraneibacter gnavus</name>
    <name type="common">Ruminococcus gnavus</name>
    <dbReference type="NCBI Taxonomy" id="33038"/>
    <lineage>
        <taxon>Bacteria</taxon>
        <taxon>Bacillati</taxon>
        <taxon>Bacillota</taxon>
        <taxon>Clostridia</taxon>
        <taxon>Lachnospirales</taxon>
        <taxon>Lachnospiraceae</taxon>
        <taxon>Mediterraneibacter</taxon>
    </lineage>
</organism>
<evidence type="ECO:0000313" key="3">
    <source>
        <dbReference type="EMBL" id="MDE1204399.1"/>
    </source>
</evidence>
<accession>A0AAJ1AY35</accession>
<dbReference type="GeneID" id="88505746"/>
<dbReference type="Proteomes" id="UP001297422">
    <property type="component" value="Unassembled WGS sequence"/>
</dbReference>
<protein>
    <submittedName>
        <fullName evidence="2">Uncharacterized protein</fullName>
    </submittedName>
</protein>
<dbReference type="RefSeq" id="WP_004841496.1">
    <property type="nucleotide sequence ID" value="NZ_AP031446.1"/>
</dbReference>
<proteinExistence type="predicted"/>